<protein>
    <submittedName>
        <fullName evidence="2">Glycosyltransferase family 47 protein</fullName>
    </submittedName>
</protein>
<sequence>MKLFLTSAYPYNQENNFAVNWLKNLAEETQNPRHAIVENPEEADVILFLEQHLSDDPYYFQVIKHELTKKYKQKVILYADVDRPLPILPMLSPTLEKSYFNKGLCYPAPFIARQTTNDSVVYTELSHKRKYLFSFLGSCTTNKTRYKILDIQYQNCFLKDTSKLVYWKLSNKEKLKLTQESVDVYKNSYFVLCPRGIGPDTYRVYEVMQMGLVPVIISDEWVPMNGPNWDEFAIRVKENEVHKIPEILEAKKEQAIHMGNLARENWENWFSNEVMFNVLADCAESLHKNKKNNRLGNLYYSYSQFFRKFHSRALIRHLRRKIKKSKDTEAEVKTSNNFVKTL</sequence>
<dbReference type="InterPro" id="IPR040911">
    <property type="entry name" value="Exostosin_GT47"/>
</dbReference>
<dbReference type="EMBL" id="JAJAPW010000003">
    <property type="protein sequence ID" value="MCB4798996.1"/>
    <property type="molecule type" value="Genomic_DNA"/>
</dbReference>
<dbReference type="Pfam" id="PF03016">
    <property type="entry name" value="Exostosin_GT47"/>
    <property type="match status" value="1"/>
</dbReference>
<dbReference type="GO" id="GO:0016757">
    <property type="term" value="F:glycosyltransferase activity"/>
    <property type="evidence" value="ECO:0007669"/>
    <property type="project" value="InterPro"/>
</dbReference>
<dbReference type="AlphaFoldDB" id="A0A9X1I0J7"/>
<dbReference type="PANTHER" id="PTHR11062">
    <property type="entry name" value="EXOSTOSIN HEPARAN SULFATE GLYCOSYLTRANSFERASE -RELATED"/>
    <property type="match status" value="1"/>
</dbReference>
<feature type="domain" description="Exostosin GT47" evidence="1">
    <location>
        <begin position="105"/>
        <end position="250"/>
    </location>
</feature>
<evidence type="ECO:0000313" key="2">
    <source>
        <dbReference type="EMBL" id="MCB4798996.1"/>
    </source>
</evidence>
<organism evidence="2 3">
    <name type="scientific">Neotamlana laminarinivorans</name>
    <dbReference type="NCBI Taxonomy" id="2883124"/>
    <lineage>
        <taxon>Bacteria</taxon>
        <taxon>Pseudomonadati</taxon>
        <taxon>Bacteroidota</taxon>
        <taxon>Flavobacteriia</taxon>
        <taxon>Flavobacteriales</taxon>
        <taxon>Flavobacteriaceae</taxon>
        <taxon>Neotamlana</taxon>
    </lineage>
</organism>
<evidence type="ECO:0000313" key="3">
    <source>
        <dbReference type="Proteomes" id="UP001139199"/>
    </source>
</evidence>
<keyword evidence="3" id="KW-1185">Reference proteome</keyword>
<name>A0A9X1I0J7_9FLAO</name>
<dbReference type="RefSeq" id="WP_226543508.1">
    <property type="nucleotide sequence ID" value="NZ_JAJAPW010000003.1"/>
</dbReference>
<accession>A0A9X1I0J7</accession>
<proteinExistence type="predicted"/>
<comment type="caution">
    <text evidence="2">The sequence shown here is derived from an EMBL/GenBank/DDBJ whole genome shotgun (WGS) entry which is preliminary data.</text>
</comment>
<dbReference type="InterPro" id="IPR004263">
    <property type="entry name" value="Exostosin"/>
</dbReference>
<reference evidence="2" key="1">
    <citation type="submission" date="2021-10" db="EMBL/GenBank/DDBJ databases">
        <title>Tamlana sargassums sp. nov., and Tamlana laminarinivorans sp. nov., two new bacteria isolated from the brown alga.</title>
        <authorList>
            <person name="Li J."/>
        </authorList>
    </citation>
    <scope>NUCLEOTIDE SEQUENCE</scope>
    <source>
        <strain evidence="2">PT2-4</strain>
    </source>
</reference>
<dbReference type="Proteomes" id="UP001139199">
    <property type="component" value="Unassembled WGS sequence"/>
</dbReference>
<gene>
    <name evidence="2" type="ORF">LG649_09065</name>
</gene>
<evidence type="ECO:0000259" key="1">
    <source>
        <dbReference type="Pfam" id="PF03016"/>
    </source>
</evidence>